<comment type="similarity">
    <text evidence="1">Belongs to the ATP-dependent AMP-binding enzyme family.</text>
</comment>
<dbReference type="SUPFAM" id="SSF56801">
    <property type="entry name" value="Acetyl-CoA synthetase-like"/>
    <property type="match status" value="1"/>
</dbReference>
<proteinExistence type="inferred from homology"/>
<feature type="domain" description="AMP-dependent synthetase/ligase" evidence="3">
    <location>
        <begin position="48"/>
        <end position="233"/>
    </location>
</feature>
<keyword evidence="2 5" id="KW-0436">Ligase</keyword>
<reference evidence="5 6" key="1">
    <citation type="submission" date="2020-08" db="EMBL/GenBank/DDBJ databases">
        <title>Sequencing the genomes of 1000 actinobacteria strains.</title>
        <authorList>
            <person name="Klenk H.-P."/>
        </authorList>
    </citation>
    <scope>NUCLEOTIDE SEQUENCE [LARGE SCALE GENOMIC DNA]</scope>
    <source>
        <strain evidence="5 6">DSM 105783</strain>
    </source>
</reference>
<dbReference type="InterPro" id="IPR045851">
    <property type="entry name" value="AMP-bd_C_sf"/>
</dbReference>
<evidence type="ECO:0000259" key="3">
    <source>
        <dbReference type="Pfam" id="PF00501"/>
    </source>
</evidence>
<dbReference type="InterPro" id="IPR025110">
    <property type="entry name" value="AMP-bd_C"/>
</dbReference>
<protein>
    <submittedName>
        <fullName evidence="5">Acyl-CoA synthetase (AMP-forming)/AMP-acid ligase II</fullName>
    </submittedName>
</protein>
<dbReference type="InterPro" id="IPR000873">
    <property type="entry name" value="AMP-dep_synth/lig_dom"/>
</dbReference>
<evidence type="ECO:0000256" key="1">
    <source>
        <dbReference type="ARBA" id="ARBA00006432"/>
    </source>
</evidence>
<sequence>MIVPLDGGHPGLLEQLREVRTAGYVPLVLDPRWSAEYRDSMVSAAASAEIPEGTAWATLTSGSSGSPRIVLRTAASWRDSFAAVSEFLGGSGAESVALPAPASSSLTLFSLAHALDGGPTPHPHITPATDALHGTPQALRAALEAGTPPRLRAALIGGSHLDPALRERAEAADIRVTAYYGAAELSFVAYDDGAHPSASPHEGPGLRAFPGVEVEIREGNELWVRSPFVASGYAGSAGPLRRDGAWATVGDRAEIVGGRIRLLGRADDAILSASATIVPEEVEAVLRSIPGVRDAIVFGLPRERVGALVATMLELEPESSDTAELARIRELAAARLATAHRPKRWFRGQIPRTASGKPARAEVLRSVLAGEAAHLGS</sequence>
<dbReference type="Gene3D" id="3.30.300.30">
    <property type="match status" value="1"/>
</dbReference>
<dbReference type="InterPro" id="IPR042099">
    <property type="entry name" value="ANL_N_sf"/>
</dbReference>
<organism evidence="5 6">
    <name type="scientific">Neomicrococcus aestuarii</name>
    <dbReference type="NCBI Taxonomy" id="556325"/>
    <lineage>
        <taxon>Bacteria</taxon>
        <taxon>Bacillati</taxon>
        <taxon>Actinomycetota</taxon>
        <taxon>Actinomycetes</taxon>
        <taxon>Micrococcales</taxon>
        <taxon>Micrococcaceae</taxon>
        <taxon>Neomicrococcus</taxon>
    </lineage>
</organism>
<evidence type="ECO:0000313" key="6">
    <source>
        <dbReference type="Proteomes" id="UP000580797"/>
    </source>
</evidence>
<accession>A0A7W8TUH4</accession>
<feature type="domain" description="AMP-binding enzyme C-terminal" evidence="4">
    <location>
        <begin position="281"/>
        <end position="357"/>
    </location>
</feature>
<dbReference type="GO" id="GO:0031956">
    <property type="term" value="F:medium-chain fatty acid-CoA ligase activity"/>
    <property type="evidence" value="ECO:0007669"/>
    <property type="project" value="TreeGrafter"/>
</dbReference>
<dbReference type="Pfam" id="PF13193">
    <property type="entry name" value="AMP-binding_C"/>
    <property type="match status" value="1"/>
</dbReference>
<dbReference type="AlphaFoldDB" id="A0A7W8TUH4"/>
<dbReference type="Pfam" id="PF00501">
    <property type="entry name" value="AMP-binding"/>
    <property type="match status" value="1"/>
</dbReference>
<dbReference type="Proteomes" id="UP000580797">
    <property type="component" value="Unassembled WGS sequence"/>
</dbReference>
<dbReference type="PANTHER" id="PTHR43201">
    <property type="entry name" value="ACYL-COA SYNTHETASE"/>
    <property type="match status" value="1"/>
</dbReference>
<dbReference type="RefSeq" id="WP_183665330.1">
    <property type="nucleotide sequence ID" value="NZ_BAAARH010000002.1"/>
</dbReference>
<evidence type="ECO:0000313" key="5">
    <source>
        <dbReference type="EMBL" id="MBB5513135.1"/>
    </source>
</evidence>
<dbReference type="PANTHER" id="PTHR43201:SF5">
    <property type="entry name" value="MEDIUM-CHAIN ACYL-COA LIGASE ACSF2, MITOCHONDRIAL"/>
    <property type="match status" value="1"/>
</dbReference>
<evidence type="ECO:0000259" key="4">
    <source>
        <dbReference type="Pfam" id="PF13193"/>
    </source>
</evidence>
<gene>
    <name evidence="5" type="ORF">HD598_001822</name>
</gene>
<name>A0A7W8TUH4_9MICC</name>
<comment type="caution">
    <text evidence="5">The sequence shown here is derived from an EMBL/GenBank/DDBJ whole genome shotgun (WGS) entry which is preliminary data.</text>
</comment>
<dbReference type="EMBL" id="JACHDR010000001">
    <property type="protein sequence ID" value="MBB5513135.1"/>
    <property type="molecule type" value="Genomic_DNA"/>
</dbReference>
<evidence type="ECO:0000256" key="2">
    <source>
        <dbReference type="ARBA" id="ARBA00022598"/>
    </source>
</evidence>
<dbReference type="Gene3D" id="3.40.50.12780">
    <property type="entry name" value="N-terminal domain of ligase-like"/>
    <property type="match status" value="1"/>
</dbReference>
<dbReference type="GO" id="GO:0006631">
    <property type="term" value="P:fatty acid metabolic process"/>
    <property type="evidence" value="ECO:0007669"/>
    <property type="project" value="TreeGrafter"/>
</dbReference>